<dbReference type="Proteomes" id="UP001496674">
    <property type="component" value="Chromosome"/>
</dbReference>
<dbReference type="InterPro" id="IPR043022">
    <property type="entry name" value="PngaseF_N_sf"/>
</dbReference>
<evidence type="ECO:0000259" key="2">
    <source>
        <dbReference type="SMART" id="SM01290"/>
    </source>
</evidence>
<dbReference type="Gene3D" id="2.60.120.1570">
    <property type="entry name" value="Peptide-N-glycosidase F, N-terminal domain"/>
    <property type="match status" value="1"/>
</dbReference>
<keyword evidence="1" id="KW-1015">Disulfide bond</keyword>
<dbReference type="SUPFAM" id="SSF49742">
    <property type="entry name" value="PHM/PNGase F"/>
    <property type="match status" value="1"/>
</dbReference>
<dbReference type="InterPro" id="IPR014784">
    <property type="entry name" value="Cu2_ascorb_mOase-like_C"/>
</dbReference>
<dbReference type="Pfam" id="PF09112">
    <property type="entry name" value="N-glycanase_N"/>
    <property type="match status" value="1"/>
</dbReference>
<protein>
    <recommendedName>
        <fullName evidence="2">Peptide-N-glycosidase F N-terminal domain-containing protein</fullName>
    </recommendedName>
</protein>
<evidence type="ECO:0000313" key="3">
    <source>
        <dbReference type="EMBL" id="BEG99502.1"/>
    </source>
</evidence>
<organism evidence="3 4">
    <name type="scientific">Bacteroides sedimenti</name>
    <dbReference type="NCBI Taxonomy" id="2136147"/>
    <lineage>
        <taxon>Bacteria</taxon>
        <taxon>Pseudomonadati</taxon>
        <taxon>Bacteroidota</taxon>
        <taxon>Bacteroidia</taxon>
        <taxon>Bacteroidales</taxon>
        <taxon>Bacteroidaceae</taxon>
        <taxon>Bacteroides</taxon>
    </lineage>
</organism>
<gene>
    <name evidence="3" type="ORF">BSYN_17670</name>
</gene>
<dbReference type="SMART" id="SM01290">
    <property type="entry name" value="N-glycanase_N"/>
    <property type="match status" value="1"/>
</dbReference>
<dbReference type="RefSeq" id="WP_353334446.1">
    <property type="nucleotide sequence ID" value="NZ_AP028055.1"/>
</dbReference>
<feature type="domain" description="Peptide-N-glycosidase F N-terminal" evidence="2">
    <location>
        <begin position="17"/>
        <end position="206"/>
    </location>
</feature>
<evidence type="ECO:0000313" key="4">
    <source>
        <dbReference type="Proteomes" id="UP001496674"/>
    </source>
</evidence>
<sequence length="397" mass="44321">MVCDEPVFAAKADTALVIKPFVEAPVCFNPNSYPDKVWKGEGVIRLDNGRVLLKKINVPQFKRNVAVRVKVRLTSNGDRWDKSGSLFVIPASSAINMIEVAAGNAKYPAVDSTKLEKLVGVVPGKNYSPTVELMRFMTPFGVGYYSSDSITNAKRKPVYIDEFAPFVEWEQDITDRYSLLTGDVYVGAFIDSWTKEGYKISVELSFKESPLKCDKLPNRKVLPLVNTVYYTGQAIPDMFARKSLEVPFTLPKKAKNVMINYIVTGHGGHSGGDEFVKRENIVSVDGREVIRFTPWRTDCASFRRFNPSSGVWLQKRTAAYISEEGGRAEKEIEEPIASSDLSRSNWCPGSVVTPFTAYLENIEAGEHTLKIAIPTAQPAVGDKLNHWLISAYLVWEE</sequence>
<dbReference type="Pfam" id="PF09113">
    <property type="entry name" value="N-glycanase_C"/>
    <property type="match status" value="1"/>
</dbReference>
<dbReference type="Gene3D" id="2.60.120.230">
    <property type="match status" value="1"/>
</dbReference>
<dbReference type="InterPro" id="IPR008977">
    <property type="entry name" value="PHM/PNGase_F_dom_sf"/>
</dbReference>
<reference evidence="3 4" key="1">
    <citation type="submission" date="2023-04" db="EMBL/GenBank/DDBJ databases">
        <title>Draft genome sequence of acteroides sedimenti strain YN3PY1.</title>
        <authorList>
            <person name="Yoshida N."/>
        </authorList>
    </citation>
    <scope>NUCLEOTIDE SEQUENCE [LARGE SCALE GENOMIC DNA]</scope>
    <source>
        <strain evidence="3 4">YN3PY1</strain>
    </source>
</reference>
<keyword evidence="4" id="KW-1185">Reference proteome</keyword>
<evidence type="ECO:0000256" key="1">
    <source>
        <dbReference type="ARBA" id="ARBA00023157"/>
    </source>
</evidence>
<dbReference type="EMBL" id="AP028055">
    <property type="protein sequence ID" value="BEG99502.1"/>
    <property type="molecule type" value="Genomic_DNA"/>
</dbReference>
<dbReference type="InterPro" id="IPR015196">
    <property type="entry name" value="PngaseF_N"/>
</dbReference>
<dbReference type="InterPro" id="IPR015197">
    <property type="entry name" value="PngaseF_C"/>
</dbReference>
<proteinExistence type="predicted"/>
<name>A0ABM8IBY4_9BACE</name>
<accession>A0ABM8IBY4</accession>